<sequence>MRAQHNVDELAYALQMSLRNSGNGDAAKVVKEIAQGSPSTARRYKYSLSAVREKQMTTEEALSLVIENKLSKNMYNNIRAASLRHNCSLYILHQRPQKTKYTNFHTIRITTSYYGHIFGIWYHYEAPAERAGATGARSVPPPAVDEDLNSMSEIADIMREIKRMVDLKALAAGLRTLKEKLQGCCRHHARN</sequence>
<gene>
    <name evidence="1" type="ORF">QE152_g9577</name>
</gene>
<evidence type="ECO:0000313" key="2">
    <source>
        <dbReference type="Proteomes" id="UP001458880"/>
    </source>
</evidence>
<dbReference type="AlphaFoldDB" id="A0AAW1LU71"/>
<proteinExistence type="predicted"/>
<dbReference type="Proteomes" id="UP001458880">
    <property type="component" value="Unassembled WGS sequence"/>
</dbReference>
<keyword evidence="2" id="KW-1185">Reference proteome</keyword>
<dbReference type="EMBL" id="JASPKY010000083">
    <property type="protein sequence ID" value="KAK9738710.1"/>
    <property type="molecule type" value="Genomic_DNA"/>
</dbReference>
<name>A0AAW1LU71_POPJA</name>
<evidence type="ECO:0000313" key="1">
    <source>
        <dbReference type="EMBL" id="KAK9738710.1"/>
    </source>
</evidence>
<protein>
    <submittedName>
        <fullName evidence="1">Uncharacterized protein</fullName>
    </submittedName>
</protein>
<organism evidence="1 2">
    <name type="scientific">Popillia japonica</name>
    <name type="common">Japanese beetle</name>
    <dbReference type="NCBI Taxonomy" id="7064"/>
    <lineage>
        <taxon>Eukaryota</taxon>
        <taxon>Metazoa</taxon>
        <taxon>Ecdysozoa</taxon>
        <taxon>Arthropoda</taxon>
        <taxon>Hexapoda</taxon>
        <taxon>Insecta</taxon>
        <taxon>Pterygota</taxon>
        <taxon>Neoptera</taxon>
        <taxon>Endopterygota</taxon>
        <taxon>Coleoptera</taxon>
        <taxon>Polyphaga</taxon>
        <taxon>Scarabaeiformia</taxon>
        <taxon>Scarabaeidae</taxon>
        <taxon>Rutelinae</taxon>
        <taxon>Popillia</taxon>
    </lineage>
</organism>
<comment type="caution">
    <text evidence="1">The sequence shown here is derived from an EMBL/GenBank/DDBJ whole genome shotgun (WGS) entry which is preliminary data.</text>
</comment>
<reference evidence="1 2" key="1">
    <citation type="journal article" date="2024" name="BMC Genomics">
        <title>De novo assembly and annotation of Popillia japonica's genome with initial clues to its potential as an invasive pest.</title>
        <authorList>
            <person name="Cucini C."/>
            <person name="Boschi S."/>
            <person name="Funari R."/>
            <person name="Cardaioli E."/>
            <person name="Iannotti N."/>
            <person name="Marturano G."/>
            <person name="Paoli F."/>
            <person name="Bruttini M."/>
            <person name="Carapelli A."/>
            <person name="Frati F."/>
            <person name="Nardi F."/>
        </authorList>
    </citation>
    <scope>NUCLEOTIDE SEQUENCE [LARGE SCALE GENOMIC DNA]</scope>
    <source>
        <strain evidence="1">DMR45628</strain>
    </source>
</reference>
<accession>A0AAW1LU71</accession>